<organism evidence="1 2">
    <name type="scientific">Proteiniborus ethanoligenes</name>
    <dbReference type="NCBI Taxonomy" id="415015"/>
    <lineage>
        <taxon>Bacteria</taxon>
        <taxon>Bacillati</taxon>
        <taxon>Bacillota</taxon>
        <taxon>Clostridia</taxon>
        <taxon>Eubacteriales</taxon>
        <taxon>Proteiniborus</taxon>
    </lineage>
</organism>
<dbReference type="Proteomes" id="UP000198625">
    <property type="component" value="Unassembled WGS sequence"/>
</dbReference>
<evidence type="ECO:0000313" key="1">
    <source>
        <dbReference type="EMBL" id="SDY94764.1"/>
    </source>
</evidence>
<dbReference type="AlphaFoldDB" id="A0A1H3P0U4"/>
<gene>
    <name evidence="1" type="ORF">SAMN05660462_01324</name>
</gene>
<dbReference type="STRING" id="415015.SAMN05660462_01324"/>
<dbReference type="RefSeq" id="WP_091728895.1">
    <property type="nucleotide sequence ID" value="NZ_FNQE01000012.1"/>
</dbReference>
<proteinExistence type="predicted"/>
<sequence length="144" mass="16595">MANVPKQDYEKIVNIFNESGEKIAIDYIQQNYGIKAPRGVISRIKQSPEYSYDKENRKIIKSSKQDESIFMGLDELCSKGITPMDPVTPVLSTRSNDILELLFRDLMQEKLLELNKYITLNRYSATIEIDKQALVKDGYQININ</sequence>
<keyword evidence="2" id="KW-1185">Reference proteome</keyword>
<name>A0A1H3P0U4_9FIRM</name>
<dbReference type="OrthoDB" id="2001341at2"/>
<reference evidence="2" key="1">
    <citation type="submission" date="2016-10" db="EMBL/GenBank/DDBJ databases">
        <authorList>
            <person name="Varghese N."/>
            <person name="Submissions S."/>
        </authorList>
    </citation>
    <scope>NUCLEOTIDE SEQUENCE [LARGE SCALE GENOMIC DNA]</scope>
    <source>
        <strain evidence="2">DSM 21650</strain>
    </source>
</reference>
<dbReference type="EMBL" id="FNQE01000012">
    <property type="protein sequence ID" value="SDY94764.1"/>
    <property type="molecule type" value="Genomic_DNA"/>
</dbReference>
<accession>A0A1H3P0U4</accession>
<evidence type="ECO:0000313" key="2">
    <source>
        <dbReference type="Proteomes" id="UP000198625"/>
    </source>
</evidence>
<protein>
    <submittedName>
        <fullName evidence="1">Uncharacterized protein</fullName>
    </submittedName>
</protein>